<comment type="caution">
    <text evidence="1">The sequence shown here is derived from an EMBL/GenBank/DDBJ whole genome shotgun (WGS) entry which is preliminary data.</text>
</comment>
<dbReference type="Proteomes" id="UP000198402">
    <property type="component" value="Unassembled WGS sequence"/>
</dbReference>
<evidence type="ECO:0000313" key="2">
    <source>
        <dbReference type="Proteomes" id="UP000198402"/>
    </source>
</evidence>
<dbReference type="STRING" id="1302250.GCA_001313225_00150"/>
<evidence type="ECO:0000313" key="1">
    <source>
        <dbReference type="EMBL" id="GAT17845.1"/>
    </source>
</evidence>
<keyword evidence="2" id="KW-1185">Reference proteome</keyword>
<organism evidence="1 2">
    <name type="scientific">Secundilactobacillus silagei JCM 19001</name>
    <dbReference type="NCBI Taxonomy" id="1302250"/>
    <lineage>
        <taxon>Bacteria</taxon>
        <taxon>Bacillati</taxon>
        <taxon>Bacillota</taxon>
        <taxon>Bacilli</taxon>
        <taxon>Lactobacillales</taxon>
        <taxon>Lactobacillaceae</taxon>
        <taxon>Secundilactobacillus</taxon>
    </lineage>
</organism>
<reference evidence="1 2" key="1">
    <citation type="submission" date="2015-11" db="EMBL/GenBank/DDBJ databases">
        <title>Draft genome sequences of new species of the genus Lactobacillus isolated from orchardgrass silage.</title>
        <authorList>
            <person name="Tohno M."/>
            <person name="Tanizawa Y."/>
            <person name="Arita M."/>
        </authorList>
    </citation>
    <scope>NUCLEOTIDE SEQUENCE [LARGE SCALE GENOMIC DNA]</scope>
    <source>
        <strain evidence="1 2">IWT126</strain>
    </source>
</reference>
<name>A0A1Z5H473_9LACO</name>
<protein>
    <submittedName>
        <fullName evidence="1">Uncharacterized protein</fullName>
    </submittedName>
</protein>
<sequence length="69" mass="7593">MTEAELTALKPLLAAYNVELKTSGTMITHVNGHEAQLDAKGYMPDQLIKVVLEIIGADLRAALFQKMHE</sequence>
<gene>
    <name evidence="1" type="ORF">IWT126_00101</name>
</gene>
<dbReference type="AlphaFoldDB" id="A0A1Z5H473"/>
<dbReference type="OrthoDB" id="2317518at2"/>
<proteinExistence type="predicted"/>
<dbReference type="RefSeq" id="WP_054653679.1">
    <property type="nucleotide sequence ID" value="NZ_BBFL01000001.1"/>
</dbReference>
<dbReference type="EMBL" id="BCMG01000001">
    <property type="protein sequence ID" value="GAT17845.1"/>
    <property type="molecule type" value="Genomic_DNA"/>
</dbReference>
<accession>A0A1Z5H473</accession>